<keyword evidence="2" id="KW-1133">Transmembrane helix</keyword>
<keyword evidence="2" id="KW-0472">Membrane</keyword>
<name>A0A7W3UIX8_9LACO</name>
<reference evidence="3 5" key="1">
    <citation type="submission" date="2020-07" db="EMBL/GenBank/DDBJ databases">
        <title>Description of Limosilactobacillus balticus sp. nov., Limosilactobacillus agrestis sp. nov., Limosilactobacillus albertensis sp. nov., Limosilactobacillus rudii sp. nov., Limosilactobacillus fastidiosus sp. nov., five novel Limosilactobacillus species isolated from the vertebrate gastrointestinal tract, and proposal of 6 subspecies of Limosilactobacillus reuteri adapted to the gastrointestinal tract of specific vertebrate hosts.</title>
        <authorList>
            <person name="Li F."/>
            <person name="Cheng C."/>
            <person name="Zheng J."/>
            <person name="Quevedo R.M."/>
            <person name="Li J."/>
            <person name="Roos S."/>
            <person name="Gaenzle M.G."/>
            <person name="Walter J."/>
        </authorList>
    </citation>
    <scope>NUCLEOTIDE SEQUENCE [LARGE SCALE GENOMIC DNA]</scope>
    <source>
        <strain evidence="3 5">BG-MG3-A</strain>
    </source>
</reference>
<dbReference type="SUPFAM" id="SSF103473">
    <property type="entry name" value="MFS general substrate transporter"/>
    <property type="match status" value="1"/>
</dbReference>
<dbReference type="AlphaFoldDB" id="A0A7W3UIX8"/>
<dbReference type="EMBL" id="JAJPDE010000005">
    <property type="protein sequence ID" value="MCD7129625.1"/>
    <property type="molecule type" value="Genomic_DNA"/>
</dbReference>
<dbReference type="PIRSF" id="PIRSF033111">
    <property type="entry name" value="UCP033111"/>
    <property type="match status" value="1"/>
</dbReference>
<feature type="transmembrane region" description="Helical" evidence="2">
    <location>
        <begin position="148"/>
        <end position="169"/>
    </location>
</feature>
<gene>
    <name evidence="3" type="ORF">H5R92_09215</name>
    <name evidence="4" type="ORF">LTY36_00095</name>
</gene>
<dbReference type="RefSeq" id="WP_182579170.1">
    <property type="nucleotide sequence ID" value="NZ_JACIVE010000067.1"/>
</dbReference>
<feature type="transmembrane region" description="Helical" evidence="2">
    <location>
        <begin position="117"/>
        <end position="136"/>
    </location>
</feature>
<comment type="caution">
    <text evidence="3">The sequence shown here is derived from an EMBL/GenBank/DDBJ whole genome shotgun (WGS) entry which is preliminary data.</text>
</comment>
<dbReference type="EMBL" id="JACIVE010000067">
    <property type="protein sequence ID" value="MBB1096339.1"/>
    <property type="molecule type" value="Genomic_DNA"/>
</dbReference>
<accession>A0A7W3UIX8</accession>
<evidence type="ECO:0000256" key="1">
    <source>
        <dbReference type="SAM" id="MobiDB-lite"/>
    </source>
</evidence>
<dbReference type="InterPro" id="IPR009214">
    <property type="entry name" value="DUF1129"/>
</dbReference>
<keyword evidence="2" id="KW-0812">Transmembrane</keyword>
<protein>
    <submittedName>
        <fullName evidence="3">DUF1129 domain-containing protein</fullName>
    </submittedName>
</protein>
<dbReference type="Pfam" id="PF06570">
    <property type="entry name" value="DUF1129"/>
    <property type="match status" value="1"/>
</dbReference>
<proteinExistence type="predicted"/>
<evidence type="ECO:0000313" key="5">
    <source>
        <dbReference type="Proteomes" id="UP000534578"/>
    </source>
</evidence>
<evidence type="ECO:0000313" key="3">
    <source>
        <dbReference type="EMBL" id="MBB1096339.1"/>
    </source>
</evidence>
<feature type="region of interest" description="Disordered" evidence="1">
    <location>
        <begin position="1"/>
        <end position="34"/>
    </location>
</feature>
<organism evidence="3 5">
    <name type="scientific">Limosilactobacillus agrestis</name>
    <dbReference type="NCBI Taxonomy" id="2759748"/>
    <lineage>
        <taxon>Bacteria</taxon>
        <taxon>Bacillati</taxon>
        <taxon>Bacillota</taxon>
        <taxon>Bacilli</taxon>
        <taxon>Lactobacillales</taxon>
        <taxon>Lactobacillaceae</taxon>
        <taxon>Limosilactobacillus</taxon>
    </lineage>
</organism>
<reference evidence="4 6" key="2">
    <citation type="submission" date="2021-12" db="EMBL/GenBank/DDBJ databases">
        <title>A phylogenomic analysis of Limosilactobacillus reuteri reveals ancient and stable evolutionary relationships with rodents and birds and zoonotic transmission to humans.</title>
        <authorList>
            <person name="Li F."/>
            <person name="Li X."/>
            <person name="Cheng C."/>
            <person name="Tollenaar S."/>
            <person name="Zhang J.S."/>
            <person name="Simpson D."/>
            <person name="Tasseva G."/>
            <person name="Perez-Munoz M.E."/>
            <person name="Frese S."/>
            <person name="Gaenzle M.G."/>
            <person name="Walter J."/>
            <person name="Zheng J."/>
        </authorList>
    </citation>
    <scope>NUCLEOTIDE SEQUENCE [LARGE SCALE GENOMIC DNA]</scope>
    <source>
        <strain evidence="4 6">BG-MG3-B</strain>
    </source>
</reference>
<feature type="transmembrane region" description="Helical" evidence="2">
    <location>
        <begin position="190"/>
        <end position="215"/>
    </location>
</feature>
<dbReference type="Proteomes" id="UP001199710">
    <property type="component" value="Unassembled WGS sequence"/>
</dbReference>
<evidence type="ECO:0000256" key="2">
    <source>
        <dbReference type="SAM" id="Phobius"/>
    </source>
</evidence>
<dbReference type="InterPro" id="IPR036259">
    <property type="entry name" value="MFS_trans_sf"/>
</dbReference>
<feature type="compositionally biased region" description="Polar residues" evidence="1">
    <location>
        <begin position="25"/>
        <end position="34"/>
    </location>
</feature>
<sequence>MSEEQPRNAQAGQRQKQLEKERRQANGNAFSNYDLTRKNEDFMYQLNKQLDRLGIPSDKKDPMLKETIDKLLAGQKKGQTARALFGTPTEYAKELKNPKPTPAEASKQSIKLLAIDNMLIFLSIFTFMFGLMFWLSPAAMQTKNAGSSGITAILIVAITGGLIFGYVATQVQPQIGKNGKRVSKKPLWQRILVIVAGLAAWLIIYMLVSMLPNIVNPRLNPWVYIGIGVITFIGDMYFRSKFHVTGSLYGNRAPRRQ</sequence>
<feature type="transmembrane region" description="Helical" evidence="2">
    <location>
        <begin position="221"/>
        <end position="238"/>
    </location>
</feature>
<keyword evidence="6" id="KW-1185">Reference proteome</keyword>
<evidence type="ECO:0000313" key="6">
    <source>
        <dbReference type="Proteomes" id="UP001199710"/>
    </source>
</evidence>
<dbReference type="Proteomes" id="UP000534578">
    <property type="component" value="Unassembled WGS sequence"/>
</dbReference>
<evidence type="ECO:0000313" key="4">
    <source>
        <dbReference type="EMBL" id="MCD7129625.1"/>
    </source>
</evidence>